<evidence type="ECO:0000256" key="6">
    <source>
        <dbReference type="ARBA" id="ARBA00023239"/>
    </source>
</evidence>
<evidence type="ECO:0000313" key="8">
    <source>
        <dbReference type="EMBL" id="KGN93344.1"/>
    </source>
</evidence>
<organism evidence="8 9">
    <name type="scientific">Porphyromonas canoris</name>
    <dbReference type="NCBI Taxonomy" id="36875"/>
    <lineage>
        <taxon>Bacteria</taxon>
        <taxon>Pseudomonadati</taxon>
        <taxon>Bacteroidota</taxon>
        <taxon>Bacteroidia</taxon>
        <taxon>Bacteroidales</taxon>
        <taxon>Porphyromonadaceae</taxon>
        <taxon>Porphyromonas</taxon>
    </lineage>
</organism>
<dbReference type="InterPro" id="IPR051208">
    <property type="entry name" value="Class-I_Fumarase/Tartrate_DH"/>
</dbReference>
<dbReference type="EMBL" id="JQZV01000003">
    <property type="protein sequence ID" value="KGN93344.1"/>
    <property type="molecule type" value="Genomic_DNA"/>
</dbReference>
<comment type="similarity">
    <text evidence="1">Belongs to the class-I fumarase family.</text>
</comment>
<dbReference type="GO" id="GO:0004333">
    <property type="term" value="F:fumarate hydratase activity"/>
    <property type="evidence" value="ECO:0007669"/>
    <property type="project" value="UniProtKB-EC"/>
</dbReference>
<name>A0ABR4XNH1_9PORP</name>
<feature type="domain" description="Fe-S hydro-lyase tartrate dehydratase alpha-type catalytic" evidence="7">
    <location>
        <begin position="11"/>
        <end position="277"/>
    </location>
</feature>
<gene>
    <name evidence="8" type="ORF">HQ43_01490</name>
</gene>
<evidence type="ECO:0000256" key="2">
    <source>
        <dbReference type="ARBA" id="ARBA00022485"/>
    </source>
</evidence>
<dbReference type="Proteomes" id="UP000030101">
    <property type="component" value="Unassembled WGS sequence"/>
</dbReference>
<keyword evidence="4" id="KW-0408">Iron</keyword>
<dbReference type="PANTHER" id="PTHR30389">
    <property type="entry name" value="FUMARATE HYDRATASE-RELATED"/>
    <property type="match status" value="1"/>
</dbReference>
<keyword evidence="9" id="KW-1185">Reference proteome</keyword>
<sequence>MKTIHTSQVTDLVERLCMDANYKLAPDIENAMKRYKTQEKSPLGREILGTILENARIARTEEVPMCQDTGMTVVYLTIGQEVHIEGGSLKDAVNEGVRRGYRNGYLRKSVVKDPFDRTNTGDNTPAVIHYNIVEGEELHILVAPKGFGSENKSRLIMLTPSQGVQGVKDFVIKVVRDAGPNPCPPIVVGVGVGGTMERCAYLSKLALMRSVGSHSDNEFVASLEKELLEEINRLGIGPAGFGGSTTALAVNILTEATHIAGLPVAVNIGCHATRHAEGSL</sequence>
<dbReference type="Pfam" id="PF05681">
    <property type="entry name" value="Fumerase"/>
    <property type="match status" value="1"/>
</dbReference>
<dbReference type="RefSeq" id="WP_036788763.1">
    <property type="nucleotide sequence ID" value="NZ_JQZV01000003.1"/>
</dbReference>
<evidence type="ECO:0000256" key="4">
    <source>
        <dbReference type="ARBA" id="ARBA00023004"/>
    </source>
</evidence>
<evidence type="ECO:0000256" key="1">
    <source>
        <dbReference type="ARBA" id="ARBA00008876"/>
    </source>
</evidence>
<keyword evidence="2" id="KW-0004">4Fe-4S</keyword>
<accession>A0ABR4XNH1</accession>
<proteinExistence type="inferred from homology"/>
<keyword evidence="6 8" id="KW-0456">Lyase</keyword>
<dbReference type="InterPro" id="IPR004646">
    <property type="entry name" value="Fe-S_hydro-lyase_TtdA-typ_cat"/>
</dbReference>
<evidence type="ECO:0000256" key="5">
    <source>
        <dbReference type="ARBA" id="ARBA00023014"/>
    </source>
</evidence>
<evidence type="ECO:0000259" key="7">
    <source>
        <dbReference type="Pfam" id="PF05681"/>
    </source>
</evidence>
<dbReference type="EC" id="4.2.1.2" evidence="8"/>
<dbReference type="NCBIfam" id="NF004885">
    <property type="entry name" value="PRK06246.1"/>
    <property type="match status" value="1"/>
</dbReference>
<comment type="caution">
    <text evidence="8">The sequence shown here is derived from an EMBL/GenBank/DDBJ whole genome shotgun (WGS) entry which is preliminary data.</text>
</comment>
<evidence type="ECO:0000256" key="3">
    <source>
        <dbReference type="ARBA" id="ARBA00022723"/>
    </source>
</evidence>
<protein>
    <submittedName>
        <fullName evidence="8">Fumarate hydratase</fullName>
        <ecNumber evidence="8">4.2.1.2</ecNumber>
    </submittedName>
</protein>
<dbReference type="NCBIfam" id="TIGR00722">
    <property type="entry name" value="ttdA_fumA_fumB"/>
    <property type="match status" value="1"/>
</dbReference>
<keyword evidence="5" id="KW-0411">Iron-sulfur</keyword>
<keyword evidence="3" id="KW-0479">Metal-binding</keyword>
<reference evidence="8 9" key="1">
    <citation type="submission" date="2014-08" db="EMBL/GenBank/DDBJ databases">
        <title>Porphyromonas canoris strain:OH2762 Genome sequencing.</title>
        <authorList>
            <person name="Wallis C."/>
            <person name="Deusch O."/>
            <person name="O'Flynn C."/>
            <person name="Davis I."/>
            <person name="Jospin G."/>
            <person name="Darling A.E."/>
            <person name="Coil D.A."/>
            <person name="Alexiev A."/>
            <person name="Horsfall A."/>
            <person name="Kirkwood N."/>
            <person name="Harris S."/>
            <person name="Eisen J.A."/>
        </authorList>
    </citation>
    <scope>NUCLEOTIDE SEQUENCE [LARGE SCALE GENOMIC DNA]</scope>
    <source>
        <strain evidence="9">COT-108 OH2762</strain>
    </source>
</reference>
<dbReference type="PANTHER" id="PTHR30389:SF17">
    <property type="entry name" value="L(+)-TARTRATE DEHYDRATASE SUBUNIT ALPHA-RELATED"/>
    <property type="match status" value="1"/>
</dbReference>
<evidence type="ECO:0000313" key="9">
    <source>
        <dbReference type="Proteomes" id="UP000030101"/>
    </source>
</evidence>